<reference evidence="14 15" key="1">
    <citation type="journal article" date="2017" name="Nature">
        <title>Atmospheric trace gases support primary production in Antarctic desert surface soil.</title>
        <authorList>
            <person name="Ji M."/>
            <person name="Greening C."/>
            <person name="Vanwonterghem I."/>
            <person name="Carere C.R."/>
            <person name="Bay S.K."/>
            <person name="Steen J.A."/>
            <person name="Montgomery K."/>
            <person name="Lines T."/>
            <person name="Beardall J."/>
            <person name="van Dorst J."/>
            <person name="Snape I."/>
            <person name="Stott M.B."/>
            <person name="Hugenholtz P."/>
            <person name="Ferrari B.C."/>
        </authorList>
    </citation>
    <scope>NUCLEOTIDE SEQUENCE [LARGE SCALE GENOMIC DNA]</scope>
    <source>
        <strain evidence="14">RRmetagenome_bin12</strain>
    </source>
</reference>
<feature type="transmembrane region" description="Helical" evidence="10">
    <location>
        <begin position="46"/>
        <end position="70"/>
    </location>
</feature>
<reference evidence="14" key="2">
    <citation type="submission" date="2018-05" db="EMBL/GenBank/DDBJ databases">
        <authorList>
            <person name="Ferrari B."/>
        </authorList>
    </citation>
    <scope>NUCLEOTIDE SEQUENCE</scope>
    <source>
        <strain evidence="14">RRmetagenome_bin12</strain>
    </source>
</reference>
<dbReference type="PANTHER" id="PTHR19271:SF16">
    <property type="entry name" value="CYTOCHROME B"/>
    <property type="match status" value="1"/>
</dbReference>
<reference evidence="13 16" key="3">
    <citation type="submission" date="2020-10" db="EMBL/GenBank/DDBJ databases">
        <title>Ca. Dormibacterota MAGs.</title>
        <authorList>
            <person name="Montgomery K."/>
        </authorList>
    </citation>
    <scope>NUCLEOTIDE SEQUENCE [LARGE SCALE GENOMIC DNA]</scope>
    <source>
        <strain evidence="13">SC8812_S17_18</strain>
    </source>
</reference>
<keyword evidence="8" id="KW-0408">Iron</keyword>
<dbReference type="Proteomes" id="UP000606991">
    <property type="component" value="Unassembled WGS sequence"/>
</dbReference>
<dbReference type="Pfam" id="PF00033">
    <property type="entry name" value="Cytochrome_B"/>
    <property type="match status" value="1"/>
</dbReference>
<dbReference type="PANTHER" id="PTHR19271">
    <property type="entry name" value="CYTOCHROME B"/>
    <property type="match status" value="1"/>
</dbReference>
<feature type="transmembrane region" description="Helical" evidence="10">
    <location>
        <begin position="337"/>
        <end position="359"/>
    </location>
</feature>
<dbReference type="GO" id="GO:0009055">
    <property type="term" value="F:electron transfer activity"/>
    <property type="evidence" value="ECO:0007669"/>
    <property type="project" value="InterPro"/>
</dbReference>
<name>A0A2W5Z9E3_9BACT</name>
<keyword evidence="2" id="KW-0813">Transport</keyword>
<dbReference type="GO" id="GO:0016020">
    <property type="term" value="C:membrane"/>
    <property type="evidence" value="ECO:0007669"/>
    <property type="project" value="UniProtKB-SubCell"/>
</dbReference>
<dbReference type="Proteomes" id="UP000248724">
    <property type="component" value="Unassembled WGS sequence"/>
</dbReference>
<feature type="transmembrane region" description="Helical" evidence="10">
    <location>
        <begin position="132"/>
        <end position="154"/>
    </location>
</feature>
<comment type="subcellular location">
    <subcellularLocation>
        <location evidence="1">Membrane</location>
        <topology evidence="1">Multi-pass membrane protein</topology>
    </subcellularLocation>
</comment>
<dbReference type="PROSITE" id="PS51002">
    <property type="entry name" value="CYTB_NTER"/>
    <property type="match status" value="1"/>
</dbReference>
<feature type="transmembrane region" description="Helical" evidence="10">
    <location>
        <begin position="102"/>
        <end position="120"/>
    </location>
</feature>
<evidence type="ECO:0000313" key="16">
    <source>
        <dbReference type="Proteomes" id="UP000606991"/>
    </source>
</evidence>
<evidence type="ECO:0000259" key="11">
    <source>
        <dbReference type="PROSITE" id="PS51002"/>
    </source>
</evidence>
<dbReference type="Pfam" id="PF00032">
    <property type="entry name" value="Cytochrom_B_C"/>
    <property type="match status" value="1"/>
</dbReference>
<evidence type="ECO:0000256" key="4">
    <source>
        <dbReference type="ARBA" id="ARBA00022692"/>
    </source>
</evidence>
<keyword evidence="3" id="KW-0349">Heme</keyword>
<proteinExistence type="predicted"/>
<dbReference type="InterPro" id="IPR016174">
    <property type="entry name" value="Di-haem_cyt_TM"/>
</dbReference>
<feature type="domain" description="Cytochrome b/b6 C-terminal region profile" evidence="12">
    <location>
        <begin position="263"/>
        <end position="398"/>
    </location>
</feature>
<dbReference type="PROSITE" id="PS51003">
    <property type="entry name" value="CYTB_CTER"/>
    <property type="match status" value="1"/>
</dbReference>
<gene>
    <name evidence="14" type="ORF">DLM65_10615</name>
    <name evidence="13" type="ORF">JF886_10875</name>
</gene>
<feature type="transmembrane region" description="Helical" evidence="10">
    <location>
        <begin position="371"/>
        <end position="392"/>
    </location>
</feature>
<sequence length="398" mass="44866">MIVRRWVTRPLKSRMRAGMEWFDDRTGITELLHKGLYEAVPKKGGWAYALGSATLALILLQLFSGIFLLLDYVPSVTDAFNSLDYLRSGDAFGAWVRGLHLWGSYILIFVIGLHMLRTFLSASYKRPRELNWVTGALLFFLVLGLAITGAMLPWDQAAYWTTVVVTNIPHYLPLIGDGIRTLWRGGDFVGPITLTRTFAIHVWVLPFLMFSLIGAHLYLLRRHGEFGAWINYDTDPGEDEEKQIGERIRRAEPPYPTKRISRRYAAPRETVPFFPNQLFKDVVLSTLLIAVIFIMGLISGAPLDAASNPATLSYVPTPEWFFLPLDQFLVVAPTNPLIAIGVFGIIGLGAALMVLLPFIDRSPERRPLRRPEVIVPALFMAFTVIFFAVLGINRLYNL</sequence>
<evidence type="ECO:0000256" key="10">
    <source>
        <dbReference type="SAM" id="Phobius"/>
    </source>
</evidence>
<dbReference type="RefSeq" id="WP_337312360.1">
    <property type="nucleotide sequence ID" value="NZ_JAEKNS010000112.1"/>
</dbReference>
<dbReference type="GO" id="GO:0046872">
    <property type="term" value="F:metal ion binding"/>
    <property type="evidence" value="ECO:0007669"/>
    <property type="project" value="UniProtKB-KW"/>
</dbReference>
<feature type="domain" description="Cytochrome b/b6 N-terminal region profile" evidence="11">
    <location>
        <begin position="18"/>
        <end position="229"/>
    </location>
</feature>
<evidence type="ECO:0000256" key="3">
    <source>
        <dbReference type="ARBA" id="ARBA00022617"/>
    </source>
</evidence>
<evidence type="ECO:0000313" key="13">
    <source>
        <dbReference type="EMBL" id="MBJ7595344.1"/>
    </source>
</evidence>
<evidence type="ECO:0000259" key="12">
    <source>
        <dbReference type="PROSITE" id="PS51003"/>
    </source>
</evidence>
<accession>A0A934JWI4</accession>
<dbReference type="GO" id="GO:0022904">
    <property type="term" value="P:respiratory electron transport chain"/>
    <property type="evidence" value="ECO:0007669"/>
    <property type="project" value="InterPro"/>
</dbReference>
<keyword evidence="4 10" id="KW-0812">Transmembrane</keyword>
<comment type="caution">
    <text evidence="14">The sequence shown here is derived from an EMBL/GenBank/DDBJ whole genome shotgun (WGS) entry which is preliminary data.</text>
</comment>
<protein>
    <submittedName>
        <fullName evidence="13">Cytochrome b N-terminal domain-containing protein</fullName>
    </submittedName>
</protein>
<keyword evidence="6" id="KW-0249">Electron transport</keyword>
<evidence type="ECO:0000256" key="1">
    <source>
        <dbReference type="ARBA" id="ARBA00004141"/>
    </source>
</evidence>
<feature type="transmembrane region" description="Helical" evidence="10">
    <location>
        <begin position="198"/>
        <end position="220"/>
    </location>
</feature>
<dbReference type="EMBL" id="QHBU01000201">
    <property type="protein sequence ID" value="PZR79525.1"/>
    <property type="molecule type" value="Genomic_DNA"/>
</dbReference>
<keyword evidence="5" id="KW-0479">Metal-binding</keyword>
<evidence type="ECO:0000313" key="14">
    <source>
        <dbReference type="EMBL" id="PZR79525.1"/>
    </source>
</evidence>
<dbReference type="InterPro" id="IPR027387">
    <property type="entry name" value="Cytb/b6-like_sf"/>
</dbReference>
<evidence type="ECO:0000256" key="9">
    <source>
        <dbReference type="ARBA" id="ARBA00023136"/>
    </source>
</evidence>
<evidence type="ECO:0000256" key="2">
    <source>
        <dbReference type="ARBA" id="ARBA00022448"/>
    </source>
</evidence>
<dbReference type="InterPro" id="IPR005797">
    <property type="entry name" value="Cyt_b/b6_N"/>
</dbReference>
<evidence type="ECO:0000256" key="7">
    <source>
        <dbReference type="ARBA" id="ARBA00022989"/>
    </source>
</evidence>
<feature type="transmembrane region" description="Helical" evidence="10">
    <location>
        <begin position="282"/>
        <end position="303"/>
    </location>
</feature>
<accession>A0A2W5Z9E3</accession>
<organism evidence="14 15">
    <name type="scientific">Candidatus Aeolococcus gillhamiae</name>
    <dbReference type="NCBI Taxonomy" id="3127015"/>
    <lineage>
        <taxon>Bacteria</taxon>
        <taxon>Bacillati</taxon>
        <taxon>Candidatus Dormiibacterota</taxon>
        <taxon>Candidatus Dormibacteria</taxon>
        <taxon>Candidatus Aeolococcales</taxon>
        <taxon>Candidatus Aeolococcaceae</taxon>
        <taxon>Candidatus Aeolococcus</taxon>
    </lineage>
</organism>
<dbReference type="EMBL" id="JAEKNS010000112">
    <property type="protein sequence ID" value="MBJ7595344.1"/>
    <property type="molecule type" value="Genomic_DNA"/>
</dbReference>
<evidence type="ECO:0000313" key="15">
    <source>
        <dbReference type="Proteomes" id="UP000248724"/>
    </source>
</evidence>
<dbReference type="Gene3D" id="1.20.810.10">
    <property type="entry name" value="Cytochrome Bc1 Complex, Chain C"/>
    <property type="match status" value="1"/>
</dbReference>
<keyword evidence="7 10" id="KW-1133">Transmembrane helix</keyword>
<dbReference type="SUPFAM" id="SSF81342">
    <property type="entry name" value="Transmembrane di-heme cytochromes"/>
    <property type="match status" value="1"/>
</dbReference>
<dbReference type="GO" id="GO:0016491">
    <property type="term" value="F:oxidoreductase activity"/>
    <property type="evidence" value="ECO:0007669"/>
    <property type="project" value="InterPro"/>
</dbReference>
<dbReference type="InterPro" id="IPR036150">
    <property type="entry name" value="Cyt_b/b6_C_sf"/>
</dbReference>
<evidence type="ECO:0000256" key="5">
    <source>
        <dbReference type="ARBA" id="ARBA00022723"/>
    </source>
</evidence>
<dbReference type="InterPro" id="IPR005798">
    <property type="entry name" value="Cyt_b/b6_C"/>
</dbReference>
<evidence type="ECO:0000256" key="6">
    <source>
        <dbReference type="ARBA" id="ARBA00022982"/>
    </source>
</evidence>
<dbReference type="AlphaFoldDB" id="A0A2W5Z9E3"/>
<keyword evidence="9 10" id="KW-0472">Membrane</keyword>
<evidence type="ECO:0000256" key="8">
    <source>
        <dbReference type="ARBA" id="ARBA00023004"/>
    </source>
</evidence>
<dbReference type="SUPFAM" id="SSF81648">
    <property type="entry name" value="a domain/subunit of cytochrome bc1 complex (Ubiquinol-cytochrome c reductase)"/>
    <property type="match status" value="1"/>
</dbReference>